<sequence>MKFKTIVVVNDFSFVNGGAGQVAISSAIGLLAKGYRVILFTAVGPVDENLAKQGIEVVCLNQYDILHDPNRMRAIIQGVWNVKAKVVFEKLLRTLNRTETIIHFHAWSKGLSSSLFSVTKKQGFKTVVTLHDFFLYCPNGGFYDYPHNKICTKNPLGLSCIFCNCDARGYIQKIWRCIRQVIQNKMLYQIDGTLFLSISDLSTSIFKKYYPNKKALLFRVNNPVALLPLFERIHVENNNAYLFVARLSLEKGIDLFCEAVSQLGLEGYVLGDGYLLDTYKKKYPMIKFIGWVTGVEKENYIKMAKAFIFPSKWYETFGLSVAEMQSCGIPCIVPDKNAAAEQIIDGETGFIFQIGSLESLKDKIVCMEKMKMEDLARMSQQAFEYSLRENYSMETHLENITKLYDSNF</sequence>
<dbReference type="CDD" id="cd03801">
    <property type="entry name" value="GT4_PimA-like"/>
    <property type="match status" value="1"/>
</dbReference>
<keyword evidence="1" id="KW-0808">Transferase</keyword>
<evidence type="ECO:0000313" key="1">
    <source>
        <dbReference type="EMBL" id="QJR76546.1"/>
    </source>
</evidence>
<dbReference type="Gene3D" id="3.40.50.2000">
    <property type="entry name" value="Glycogen Phosphorylase B"/>
    <property type="match status" value="2"/>
</dbReference>
<dbReference type="InterPro" id="IPR001296">
    <property type="entry name" value="Glyco_trans_1"/>
</dbReference>
<dbReference type="GO" id="GO:0016757">
    <property type="term" value="F:glycosyltransferase activity"/>
    <property type="evidence" value="ECO:0007669"/>
    <property type="project" value="InterPro"/>
</dbReference>
<dbReference type="Proteomes" id="UP000500949">
    <property type="component" value="Chromosome"/>
</dbReference>
<dbReference type="RefSeq" id="WP_007838502.1">
    <property type="nucleotide sequence ID" value="NZ_CP046176.1"/>
</dbReference>
<accession>A0A858XM19</accession>
<dbReference type="SUPFAM" id="SSF53756">
    <property type="entry name" value="UDP-Glycosyltransferase/glycogen phosphorylase"/>
    <property type="match status" value="1"/>
</dbReference>
<dbReference type="GeneID" id="93446835"/>
<name>A0A858XM19_9BACT</name>
<dbReference type="PANTHER" id="PTHR45947:SF3">
    <property type="entry name" value="SULFOQUINOVOSYL TRANSFERASE SQD2"/>
    <property type="match status" value="1"/>
</dbReference>
<protein>
    <submittedName>
        <fullName evidence="1">Glycosyltransferase</fullName>
    </submittedName>
</protein>
<reference evidence="1 2" key="1">
    <citation type="submission" date="2019-11" db="EMBL/GenBank/DDBJ databases">
        <title>Complete genome sequence of Bacteroides dorei DSM 17855.</title>
        <authorList>
            <person name="Russell J.T."/>
        </authorList>
    </citation>
    <scope>NUCLEOTIDE SEQUENCE [LARGE SCALE GENOMIC DNA]</scope>
    <source>
        <strain evidence="1 2">DSM 17855</strain>
    </source>
</reference>
<proteinExistence type="predicted"/>
<dbReference type="PANTHER" id="PTHR45947">
    <property type="entry name" value="SULFOQUINOVOSYL TRANSFERASE SQD2"/>
    <property type="match status" value="1"/>
</dbReference>
<dbReference type="EMBL" id="CP046176">
    <property type="protein sequence ID" value="QJR76546.1"/>
    <property type="molecule type" value="Genomic_DNA"/>
</dbReference>
<dbReference type="InterPro" id="IPR050194">
    <property type="entry name" value="Glycosyltransferase_grp1"/>
</dbReference>
<dbReference type="Pfam" id="PF00534">
    <property type="entry name" value="Glycos_transf_1"/>
    <property type="match status" value="1"/>
</dbReference>
<gene>
    <name evidence="1" type="ORF">GKD17_09115</name>
</gene>
<evidence type="ECO:0000313" key="2">
    <source>
        <dbReference type="Proteomes" id="UP000500949"/>
    </source>
</evidence>
<dbReference type="AlphaFoldDB" id="A0A858XM19"/>
<organism evidence="1 2">
    <name type="scientific">Phocaeicola dorei</name>
    <dbReference type="NCBI Taxonomy" id="357276"/>
    <lineage>
        <taxon>Bacteria</taxon>
        <taxon>Pseudomonadati</taxon>
        <taxon>Bacteroidota</taxon>
        <taxon>Bacteroidia</taxon>
        <taxon>Bacteroidales</taxon>
        <taxon>Bacteroidaceae</taxon>
        <taxon>Phocaeicola</taxon>
    </lineage>
</organism>